<dbReference type="PANTHER" id="PTHR43549:SF3">
    <property type="entry name" value="MULTIDRUG RESISTANCE PROTEIN YPNP-RELATED"/>
    <property type="match status" value="1"/>
</dbReference>
<gene>
    <name evidence="8" type="ORF">Apa02nite_094980</name>
</gene>
<evidence type="ECO:0000256" key="5">
    <source>
        <dbReference type="ARBA" id="ARBA00022989"/>
    </source>
</evidence>
<feature type="transmembrane region" description="Helical" evidence="7">
    <location>
        <begin position="362"/>
        <end position="383"/>
    </location>
</feature>
<feature type="transmembrane region" description="Helical" evidence="7">
    <location>
        <begin position="118"/>
        <end position="138"/>
    </location>
</feature>
<evidence type="ECO:0000313" key="8">
    <source>
        <dbReference type="EMBL" id="GIE73390.1"/>
    </source>
</evidence>
<keyword evidence="4 7" id="KW-0812">Transmembrane</keyword>
<feature type="transmembrane region" description="Helical" evidence="7">
    <location>
        <begin position="214"/>
        <end position="236"/>
    </location>
</feature>
<evidence type="ECO:0000256" key="1">
    <source>
        <dbReference type="ARBA" id="ARBA00004651"/>
    </source>
</evidence>
<sequence length="392" mass="40180">MAAVNLAAPVLLVLGAVSGTVGAGGASLVSRRLGAGDPAGAARAAGNALVLFWLTASVITVAGLLGLDPLVGALGADAATRDDTRAYAMVLLAGALLTTGFTAVVRAEGRIRFATWQWVIGVVIQVTLDPLLIFGLHLGVRGAALGTIAGTAASAGMSLWFFFVQRDRPYRIRRADLRPHAPTVRALLGVGAPSLLAGLGTTLLAVLVNNLLGGVAGAVALAAYAVCVRLQTFVFMPQLGISQGLQPIVGFNAGRGRPARVRRARVLALRASLTYGAAAALALTVLAGPLIRIFVDDPVITPVAVRALRIIAVGVAVAGVAPLVSAYFQSLGRTRPSYLISVGSLLLIKVPLLLALRHTGLTGVWLSLALGELITATAALLLLRRHGGAELR</sequence>
<keyword evidence="9" id="KW-1185">Reference proteome</keyword>
<feature type="transmembrane region" description="Helical" evidence="7">
    <location>
        <begin position="184"/>
        <end position="208"/>
    </location>
</feature>
<accession>A0ABQ4BT77</accession>
<reference evidence="8 9" key="1">
    <citation type="submission" date="2021-01" db="EMBL/GenBank/DDBJ databases">
        <title>Whole genome shotgun sequence of Actinoplanes palleronii NBRC 14916.</title>
        <authorList>
            <person name="Komaki H."/>
            <person name="Tamura T."/>
        </authorList>
    </citation>
    <scope>NUCLEOTIDE SEQUENCE [LARGE SCALE GENOMIC DNA]</scope>
    <source>
        <strain evidence="8 9">NBRC 14916</strain>
    </source>
</reference>
<feature type="transmembrane region" description="Helical" evidence="7">
    <location>
        <begin position="267"/>
        <end position="295"/>
    </location>
</feature>
<protein>
    <recommendedName>
        <fullName evidence="10">MATE family efflux transporter</fullName>
    </recommendedName>
</protein>
<name>A0ABQ4BT77_9ACTN</name>
<feature type="transmembrane region" description="Helical" evidence="7">
    <location>
        <begin position="86"/>
        <end position="106"/>
    </location>
</feature>
<dbReference type="PANTHER" id="PTHR43549">
    <property type="entry name" value="MULTIDRUG RESISTANCE PROTEIN YPNP-RELATED"/>
    <property type="match status" value="1"/>
</dbReference>
<comment type="caution">
    <text evidence="8">The sequence shown here is derived from an EMBL/GenBank/DDBJ whole genome shotgun (WGS) entry which is preliminary data.</text>
</comment>
<feature type="transmembrane region" description="Helical" evidence="7">
    <location>
        <begin position="41"/>
        <end position="66"/>
    </location>
</feature>
<feature type="transmembrane region" description="Helical" evidence="7">
    <location>
        <begin position="307"/>
        <end position="326"/>
    </location>
</feature>
<keyword evidence="6 7" id="KW-0472">Membrane</keyword>
<proteinExistence type="predicted"/>
<evidence type="ECO:0008006" key="10">
    <source>
        <dbReference type="Google" id="ProtNLM"/>
    </source>
</evidence>
<dbReference type="Proteomes" id="UP000624709">
    <property type="component" value="Unassembled WGS sequence"/>
</dbReference>
<evidence type="ECO:0000313" key="9">
    <source>
        <dbReference type="Proteomes" id="UP000624709"/>
    </source>
</evidence>
<keyword evidence="2" id="KW-0813">Transport</keyword>
<dbReference type="EMBL" id="BOMS01000172">
    <property type="protein sequence ID" value="GIE73390.1"/>
    <property type="molecule type" value="Genomic_DNA"/>
</dbReference>
<organism evidence="8 9">
    <name type="scientific">Actinoplanes palleronii</name>
    <dbReference type="NCBI Taxonomy" id="113570"/>
    <lineage>
        <taxon>Bacteria</taxon>
        <taxon>Bacillati</taxon>
        <taxon>Actinomycetota</taxon>
        <taxon>Actinomycetes</taxon>
        <taxon>Micromonosporales</taxon>
        <taxon>Micromonosporaceae</taxon>
        <taxon>Actinoplanes</taxon>
    </lineage>
</organism>
<dbReference type="NCBIfam" id="TIGR00797">
    <property type="entry name" value="matE"/>
    <property type="match status" value="1"/>
</dbReference>
<evidence type="ECO:0000256" key="3">
    <source>
        <dbReference type="ARBA" id="ARBA00022475"/>
    </source>
</evidence>
<evidence type="ECO:0000256" key="6">
    <source>
        <dbReference type="ARBA" id="ARBA00023136"/>
    </source>
</evidence>
<dbReference type="Pfam" id="PF01554">
    <property type="entry name" value="MatE"/>
    <property type="match status" value="2"/>
</dbReference>
<comment type="subcellular location">
    <subcellularLocation>
        <location evidence="1">Cell membrane</location>
        <topology evidence="1">Multi-pass membrane protein</topology>
    </subcellularLocation>
</comment>
<feature type="transmembrane region" description="Helical" evidence="7">
    <location>
        <begin position="144"/>
        <end position="163"/>
    </location>
</feature>
<keyword evidence="5 7" id="KW-1133">Transmembrane helix</keyword>
<evidence type="ECO:0000256" key="2">
    <source>
        <dbReference type="ARBA" id="ARBA00022448"/>
    </source>
</evidence>
<feature type="transmembrane region" description="Helical" evidence="7">
    <location>
        <begin position="6"/>
        <end position="29"/>
    </location>
</feature>
<evidence type="ECO:0000256" key="7">
    <source>
        <dbReference type="SAM" id="Phobius"/>
    </source>
</evidence>
<evidence type="ECO:0000256" key="4">
    <source>
        <dbReference type="ARBA" id="ARBA00022692"/>
    </source>
</evidence>
<feature type="transmembrane region" description="Helical" evidence="7">
    <location>
        <begin position="338"/>
        <end position="356"/>
    </location>
</feature>
<dbReference type="InterPro" id="IPR052031">
    <property type="entry name" value="Membrane_Transporter-Flippase"/>
</dbReference>
<dbReference type="InterPro" id="IPR002528">
    <property type="entry name" value="MATE_fam"/>
</dbReference>
<keyword evidence="3" id="KW-1003">Cell membrane</keyword>